<reference evidence="2" key="4">
    <citation type="journal article" date="2015" name="G3 (Bethesda)">
        <title>Genome sequences of three phytopathogenic species of the Magnaporthaceae family of fungi.</title>
        <authorList>
            <person name="Okagaki L.H."/>
            <person name="Nunes C.C."/>
            <person name="Sailsbery J."/>
            <person name="Clay B."/>
            <person name="Brown D."/>
            <person name="John T."/>
            <person name="Oh Y."/>
            <person name="Young N."/>
            <person name="Fitzgerald M."/>
            <person name="Haas B.J."/>
            <person name="Zeng Q."/>
            <person name="Young S."/>
            <person name="Adiconis X."/>
            <person name="Fan L."/>
            <person name="Levin J.Z."/>
            <person name="Mitchell T.K."/>
            <person name="Okubara P.A."/>
            <person name="Farman M.L."/>
            <person name="Kohn L.M."/>
            <person name="Birren B."/>
            <person name="Ma L.-J."/>
            <person name="Dean R.A."/>
        </authorList>
    </citation>
    <scope>NUCLEOTIDE SEQUENCE</scope>
    <source>
        <strain evidence="2">ATCC 64411 / 73-15</strain>
    </source>
</reference>
<protein>
    <submittedName>
        <fullName evidence="1 2">Uncharacterized protein</fullName>
    </submittedName>
</protein>
<evidence type="ECO:0000313" key="2">
    <source>
        <dbReference type="EnsemblFungi" id="MAPG_02475T0"/>
    </source>
</evidence>
<reference evidence="1" key="3">
    <citation type="submission" date="2011-03" db="EMBL/GenBank/DDBJ databases">
        <title>Annotation of Magnaporthe poae ATCC 64411.</title>
        <authorList>
            <person name="Ma L.-J."/>
            <person name="Dead R."/>
            <person name="Young S.K."/>
            <person name="Zeng Q."/>
            <person name="Gargeya S."/>
            <person name="Fitzgerald M."/>
            <person name="Haas B."/>
            <person name="Abouelleil A."/>
            <person name="Alvarado L."/>
            <person name="Arachchi H.M."/>
            <person name="Berlin A."/>
            <person name="Brown A."/>
            <person name="Chapman S.B."/>
            <person name="Chen Z."/>
            <person name="Dunbar C."/>
            <person name="Freedman E."/>
            <person name="Gearin G."/>
            <person name="Gellesch M."/>
            <person name="Goldberg J."/>
            <person name="Griggs A."/>
            <person name="Gujja S."/>
            <person name="Heiman D."/>
            <person name="Howarth C."/>
            <person name="Larson L."/>
            <person name="Lui A."/>
            <person name="MacDonald P.J.P."/>
            <person name="Mehta T."/>
            <person name="Montmayeur A."/>
            <person name="Murphy C."/>
            <person name="Neiman D."/>
            <person name="Pearson M."/>
            <person name="Priest M."/>
            <person name="Roberts A."/>
            <person name="Saif S."/>
            <person name="Shea T."/>
            <person name="Shenoy N."/>
            <person name="Sisk P."/>
            <person name="Stolte C."/>
            <person name="Sykes S."/>
            <person name="Yandava C."/>
            <person name="Wortman J."/>
            <person name="Nusbaum C."/>
            <person name="Birren B."/>
        </authorList>
    </citation>
    <scope>NUCLEOTIDE SEQUENCE</scope>
    <source>
        <strain evidence="1">ATCC 64411</strain>
    </source>
</reference>
<dbReference type="Proteomes" id="UP000011715">
    <property type="component" value="Unassembled WGS sequence"/>
</dbReference>
<keyword evidence="3" id="KW-1185">Reference proteome</keyword>
<accession>A0A0C4DRG7</accession>
<reference evidence="2" key="5">
    <citation type="submission" date="2015-06" db="UniProtKB">
        <authorList>
            <consortium name="EnsemblFungi"/>
        </authorList>
    </citation>
    <scope>IDENTIFICATION</scope>
    <source>
        <strain evidence="2">ATCC 64411</strain>
    </source>
</reference>
<dbReference type="EMBL" id="GL876967">
    <property type="protein sequence ID" value="KLU83415.1"/>
    <property type="molecule type" value="Genomic_DNA"/>
</dbReference>
<dbReference type="EnsemblFungi" id="MAPG_02475T0">
    <property type="protein sequence ID" value="MAPG_02475T0"/>
    <property type="gene ID" value="MAPG_02475"/>
</dbReference>
<reference evidence="3" key="2">
    <citation type="submission" date="2010-05" db="EMBL/GenBank/DDBJ databases">
        <title>The genome sequence of Magnaporthe poae strain ATCC 64411.</title>
        <authorList>
            <person name="Ma L.-J."/>
            <person name="Dead R."/>
            <person name="Young S."/>
            <person name="Zeng Q."/>
            <person name="Koehrsen M."/>
            <person name="Alvarado L."/>
            <person name="Berlin A."/>
            <person name="Chapman S.B."/>
            <person name="Chen Z."/>
            <person name="Freedman E."/>
            <person name="Gellesch M."/>
            <person name="Goldberg J."/>
            <person name="Griggs A."/>
            <person name="Gujja S."/>
            <person name="Heilman E.R."/>
            <person name="Heiman D."/>
            <person name="Hepburn T."/>
            <person name="Howarth C."/>
            <person name="Jen D."/>
            <person name="Larson L."/>
            <person name="Mehta T."/>
            <person name="Neiman D."/>
            <person name="Pearson M."/>
            <person name="Roberts A."/>
            <person name="Saif S."/>
            <person name="Shea T."/>
            <person name="Shenoy N."/>
            <person name="Sisk P."/>
            <person name="Stolte C."/>
            <person name="Sykes S."/>
            <person name="Walk T."/>
            <person name="White J."/>
            <person name="Yandava C."/>
            <person name="Haas B."/>
            <person name="Nusbaum C."/>
            <person name="Birren B."/>
        </authorList>
    </citation>
    <scope>NUCLEOTIDE SEQUENCE [LARGE SCALE GENOMIC DNA]</scope>
    <source>
        <strain evidence="3">ATCC 64411 / 73-15</strain>
    </source>
</reference>
<dbReference type="EMBL" id="ADBL01000617">
    <property type="status" value="NOT_ANNOTATED_CDS"/>
    <property type="molecule type" value="Genomic_DNA"/>
</dbReference>
<dbReference type="VEuPathDB" id="FungiDB:MAPG_02475"/>
<reference evidence="1" key="1">
    <citation type="submission" date="2010-05" db="EMBL/GenBank/DDBJ databases">
        <title>The Genome Sequence of Magnaporthe poae strain ATCC 64411.</title>
        <authorList>
            <consortium name="The Broad Institute Genome Sequencing Platform"/>
            <consortium name="Broad Institute Genome Sequencing Center for Infectious Disease"/>
            <person name="Ma L.-J."/>
            <person name="Dead R."/>
            <person name="Young S."/>
            <person name="Zeng Q."/>
            <person name="Koehrsen M."/>
            <person name="Alvarado L."/>
            <person name="Berlin A."/>
            <person name="Chapman S.B."/>
            <person name="Chen Z."/>
            <person name="Freedman E."/>
            <person name="Gellesch M."/>
            <person name="Goldberg J."/>
            <person name="Griggs A."/>
            <person name="Gujja S."/>
            <person name="Heilman E.R."/>
            <person name="Heiman D."/>
            <person name="Hepburn T."/>
            <person name="Howarth C."/>
            <person name="Jen D."/>
            <person name="Larson L."/>
            <person name="Mehta T."/>
            <person name="Neiman D."/>
            <person name="Pearson M."/>
            <person name="Roberts A."/>
            <person name="Saif S."/>
            <person name="Shea T."/>
            <person name="Shenoy N."/>
            <person name="Sisk P."/>
            <person name="Stolte C."/>
            <person name="Sykes S."/>
            <person name="Walk T."/>
            <person name="White J."/>
            <person name="Yandava C."/>
            <person name="Haas B."/>
            <person name="Nusbaum C."/>
            <person name="Birren B."/>
        </authorList>
    </citation>
    <scope>NUCLEOTIDE SEQUENCE</scope>
    <source>
        <strain evidence="1">ATCC 64411</strain>
    </source>
</reference>
<gene>
    <name evidence="1" type="ORF">MAPG_02475</name>
</gene>
<organism evidence="2 3">
    <name type="scientific">Magnaporthiopsis poae (strain ATCC 64411 / 73-15)</name>
    <name type="common">Kentucky bluegrass fungus</name>
    <name type="synonym">Magnaporthe poae</name>
    <dbReference type="NCBI Taxonomy" id="644358"/>
    <lineage>
        <taxon>Eukaryota</taxon>
        <taxon>Fungi</taxon>
        <taxon>Dikarya</taxon>
        <taxon>Ascomycota</taxon>
        <taxon>Pezizomycotina</taxon>
        <taxon>Sordariomycetes</taxon>
        <taxon>Sordariomycetidae</taxon>
        <taxon>Magnaporthales</taxon>
        <taxon>Magnaporthaceae</taxon>
        <taxon>Magnaporthiopsis</taxon>
    </lineage>
</organism>
<evidence type="ECO:0000313" key="1">
    <source>
        <dbReference type="EMBL" id="KLU83415.1"/>
    </source>
</evidence>
<evidence type="ECO:0000313" key="3">
    <source>
        <dbReference type="Proteomes" id="UP000011715"/>
    </source>
</evidence>
<sequence>MKHDESGGEQDLKVSAYGGITMDGIRSRARSVIRGYPRFNACSVLCFSVLSANSHRSGFDIDRSAPESERLARITAKRHKRRLYDPLWGSFSAVLVSLVPRNLSGRYR</sequence>
<proteinExistence type="predicted"/>
<dbReference type="AlphaFoldDB" id="A0A0C4DRG7"/>
<name>A0A0C4DRG7_MAGP6</name>